<sequence>MESTAMPISTSSGHTSRLAAAGFLALAALLVPAPVASAGESRTVQSRSDDVAPVILLDGAKGAEGIAAAGSTEFFAGDLVTGDIYRGDIRRDKASRFIDAPAGRVAVGMKADRHNDLLFVAGGPTGQAYVYDTDTGKTVKTYQLTKKEAFINDVALTDHGAWFTNSRRGELYFIPVDDDGDLGNVRTLALKGPAADTSKQFNLNGIAYSRDAGRLVVAHTGNQALYTVSPRSGASTAIKGVKVPNVDGILVKGDTVWAVQNMSNQISRLRVNFHESTAKLREVITSRHFNIPTTAALFDDTLAAVNAKFGMPNAKTFEVVTVDARTNAAKQPR</sequence>
<comment type="caution">
    <text evidence="1">The sequence shown here is derived from an EMBL/GenBank/DDBJ whole genome shotgun (WGS) entry which is preliminary data.</text>
</comment>
<dbReference type="SUPFAM" id="SSF63825">
    <property type="entry name" value="YWTD domain"/>
    <property type="match status" value="1"/>
</dbReference>
<name>A0A328HIU1_ARTGO</name>
<dbReference type="Gene3D" id="2.120.10.30">
    <property type="entry name" value="TolB, C-terminal domain"/>
    <property type="match status" value="1"/>
</dbReference>
<proteinExistence type="predicted"/>
<accession>A0A328HIU1</accession>
<protein>
    <recommendedName>
        <fullName evidence="3">SMP-30/Gluconolactonase/LRE-like region domain-containing protein</fullName>
    </recommendedName>
</protein>
<dbReference type="OrthoDB" id="504981at2"/>
<evidence type="ECO:0000313" key="2">
    <source>
        <dbReference type="Proteomes" id="UP000249166"/>
    </source>
</evidence>
<gene>
    <name evidence="1" type="ORF">DBZ45_06265</name>
</gene>
<dbReference type="EMBL" id="QLNP01000063">
    <property type="protein sequence ID" value="RAM38094.1"/>
    <property type="molecule type" value="Genomic_DNA"/>
</dbReference>
<evidence type="ECO:0000313" key="1">
    <source>
        <dbReference type="EMBL" id="RAM38094.1"/>
    </source>
</evidence>
<reference evidence="1 2" key="1">
    <citation type="submission" date="2018-04" db="EMBL/GenBank/DDBJ databases">
        <title>Bacteria isolated from cave deposits of Manipur.</title>
        <authorList>
            <person name="Sahoo D."/>
            <person name="Sarangthem I."/>
            <person name="Nandeibam J."/>
        </authorList>
    </citation>
    <scope>NUCLEOTIDE SEQUENCE [LARGE SCALE GENOMIC DNA]</scope>
    <source>
        <strain evidence="2">mrc11</strain>
    </source>
</reference>
<dbReference type="RefSeq" id="WP_111903072.1">
    <property type="nucleotide sequence ID" value="NZ_QLNP01000063.1"/>
</dbReference>
<dbReference type="Proteomes" id="UP000249166">
    <property type="component" value="Unassembled WGS sequence"/>
</dbReference>
<organism evidence="1 2">
    <name type="scientific">Arthrobacter globiformis</name>
    <dbReference type="NCBI Taxonomy" id="1665"/>
    <lineage>
        <taxon>Bacteria</taxon>
        <taxon>Bacillati</taxon>
        <taxon>Actinomycetota</taxon>
        <taxon>Actinomycetes</taxon>
        <taxon>Micrococcales</taxon>
        <taxon>Micrococcaceae</taxon>
        <taxon>Arthrobacter</taxon>
    </lineage>
</organism>
<dbReference type="InterPro" id="IPR011042">
    <property type="entry name" value="6-blade_b-propeller_TolB-like"/>
</dbReference>
<evidence type="ECO:0008006" key="3">
    <source>
        <dbReference type="Google" id="ProtNLM"/>
    </source>
</evidence>
<dbReference type="AlphaFoldDB" id="A0A328HIU1"/>